<comment type="caution">
    <text evidence="4">The sequence shown here is derived from an EMBL/GenBank/DDBJ whole genome shotgun (WGS) entry which is preliminary data.</text>
</comment>
<keyword evidence="1" id="KW-0472">Membrane</keyword>
<evidence type="ECO:0000259" key="2">
    <source>
        <dbReference type="Pfam" id="PF23493"/>
    </source>
</evidence>
<dbReference type="Pfam" id="PF23493">
    <property type="entry name" value="CysS_C"/>
    <property type="match status" value="1"/>
</dbReference>
<feature type="transmembrane region" description="Helical" evidence="1">
    <location>
        <begin position="20"/>
        <end position="41"/>
    </location>
</feature>
<keyword evidence="1" id="KW-1133">Transmembrane helix</keyword>
<dbReference type="InterPro" id="IPR056411">
    <property type="entry name" value="CysS_C"/>
</dbReference>
<evidence type="ECO:0000256" key="1">
    <source>
        <dbReference type="SAM" id="Phobius"/>
    </source>
</evidence>
<evidence type="ECO:0008006" key="6">
    <source>
        <dbReference type="Google" id="ProtNLM"/>
    </source>
</evidence>
<accession>A0ABN1R8L8</accession>
<reference evidence="4 5" key="1">
    <citation type="journal article" date="2019" name="Int. J. Syst. Evol. Microbiol.">
        <title>The Global Catalogue of Microorganisms (GCM) 10K type strain sequencing project: providing services to taxonomists for standard genome sequencing and annotation.</title>
        <authorList>
            <consortium name="The Broad Institute Genomics Platform"/>
            <consortium name="The Broad Institute Genome Sequencing Center for Infectious Disease"/>
            <person name="Wu L."/>
            <person name="Ma J."/>
        </authorList>
    </citation>
    <scope>NUCLEOTIDE SEQUENCE [LARGE SCALE GENOMIC DNA]</scope>
    <source>
        <strain evidence="4 5">JCM 10696</strain>
    </source>
</reference>
<evidence type="ECO:0000313" key="4">
    <source>
        <dbReference type="EMBL" id="GAA0953455.1"/>
    </source>
</evidence>
<evidence type="ECO:0000313" key="5">
    <source>
        <dbReference type="Proteomes" id="UP001500665"/>
    </source>
</evidence>
<dbReference type="InterPro" id="IPR057798">
    <property type="entry name" value="PH_YqeB"/>
</dbReference>
<protein>
    <recommendedName>
        <fullName evidence="6">DUF308 domain-containing protein</fullName>
    </recommendedName>
</protein>
<proteinExistence type="predicted"/>
<name>A0ABN1R8L8_9ACTN</name>
<feature type="domain" description="Cysteinyl-tRNA ligase anticodon binding" evidence="2">
    <location>
        <begin position="176"/>
        <end position="227"/>
    </location>
</feature>
<dbReference type="Pfam" id="PF23494">
    <property type="entry name" value="bPH_10"/>
    <property type="match status" value="1"/>
</dbReference>
<feature type="transmembrane region" description="Helical" evidence="1">
    <location>
        <begin position="61"/>
        <end position="84"/>
    </location>
</feature>
<sequence>MDKKQTLRSEGGTVLRESAWSTAGVYVLFLLLGAGIGWLIGPLADWLLTLPWAPMQGPAELVASIPLPWLPVAGTVAGLALGLIAQHEQLTIRLTGDHVVLVSGDREHDFPREAIVLACRDGKQLVLLGHDGGELDRQECGLGFGRVAAAFTAHGYAWADADPHKDEFRPWVPGSHGLPEGANAILEARQKLLKDEDASERDIRELRAELARLGVVVRNEKHRQYWRTSRR</sequence>
<evidence type="ECO:0000259" key="3">
    <source>
        <dbReference type="Pfam" id="PF23494"/>
    </source>
</evidence>
<feature type="domain" description="YqeB PH" evidence="3">
    <location>
        <begin position="13"/>
        <end position="159"/>
    </location>
</feature>
<dbReference type="RefSeq" id="WP_344241942.1">
    <property type="nucleotide sequence ID" value="NZ_BAAAHH010000013.1"/>
</dbReference>
<keyword evidence="1" id="KW-0812">Transmembrane</keyword>
<dbReference type="EMBL" id="BAAAHH010000013">
    <property type="protein sequence ID" value="GAA0953455.1"/>
    <property type="molecule type" value="Genomic_DNA"/>
</dbReference>
<dbReference type="Proteomes" id="UP001500665">
    <property type="component" value="Unassembled WGS sequence"/>
</dbReference>
<organism evidence="4 5">
    <name type="scientific">Actinocorallia libanotica</name>
    <dbReference type="NCBI Taxonomy" id="46162"/>
    <lineage>
        <taxon>Bacteria</taxon>
        <taxon>Bacillati</taxon>
        <taxon>Actinomycetota</taxon>
        <taxon>Actinomycetes</taxon>
        <taxon>Streptosporangiales</taxon>
        <taxon>Thermomonosporaceae</taxon>
        <taxon>Actinocorallia</taxon>
    </lineage>
</organism>
<keyword evidence="5" id="KW-1185">Reference proteome</keyword>
<gene>
    <name evidence="4" type="ORF">GCM10009550_35480</name>
</gene>